<dbReference type="KEGG" id="cac:CA_C2018"/>
<dbReference type="GO" id="GO:0046872">
    <property type="term" value="F:metal ion binding"/>
    <property type="evidence" value="ECO:0007669"/>
    <property type="project" value="UniProtKB-KW"/>
</dbReference>
<dbReference type="PIR" id="F97148">
    <property type="entry name" value="F97148"/>
</dbReference>
<name>Q97HJ3_CLOAB</name>
<evidence type="ECO:0000256" key="8">
    <source>
        <dbReference type="ARBA" id="ARBA00049934"/>
    </source>
</evidence>
<evidence type="ECO:0000256" key="2">
    <source>
        <dbReference type="ARBA" id="ARBA00011032"/>
    </source>
</evidence>
<sequence length="684" mass="77568">MNSKVIDNNIVYINLSEKKVTYERITCEYRKKYIGGTGINTKILFESEAMYNDALSEKNVLIFGAGAAVGTSLLTGNRSTITAKSPLTDIYGDSNIGGSFPTTMRSVGIDHLVFQGKSENPIYIFIDEKGNVKFEDASDLWGFYTDKTTDILSKRHNNCEISCIGPAGENLIRYASVFMSKTHVAGRMGMGCIMGSKKLKAIVIERKKCEVPMYNREKIRSISKLWIEQSHTSIQFKVMGLSGTLLLMDKYGEAKCLPVENAQRGYDKKCENLSPMVFKKEFETKKVPCKFCTLGCGKAYEIKKGKYKGEKGERIEYGSATSFGPNVGIYDYSDVLHLKLLCDKLGMDTIEVAATIALILECQKRGVLREDITEGRKFQFGNVDDIEYLMHKISDRSGIGDILAEGAYRASKTLKVEKYAFCIKKASTGLHSNQKKAWSLGYITSTRGGDHLKDFPFTSVFSNPLTDSLGTHIFKRKFKGTLSKDKEQGRVVWWHENYKYVIDSLGICLFCMQSITPQGHAFFDEFAEILSALFNIEVTKEDMFYAGERIYQLQNAFNINCGMKLEDYKWPSREKEEDIEDEFIKDSTIEVRDSPGMLPEYFYFRGLSSEGFPTTKRFKELQLDEYIERIKVDDSAITDSFENLLLKVSLNVNLKFMEKLIGRLVYKIVAKKIDKQVALLNQNK</sequence>
<evidence type="ECO:0000259" key="9">
    <source>
        <dbReference type="SMART" id="SM00790"/>
    </source>
</evidence>
<dbReference type="EMBL" id="AE001437">
    <property type="protein sequence ID" value="AAK79977.1"/>
    <property type="molecule type" value="Genomic_DNA"/>
</dbReference>
<dbReference type="Pfam" id="PF02730">
    <property type="entry name" value="AFOR_N"/>
    <property type="match status" value="1"/>
</dbReference>
<feature type="domain" description="Aldehyde ferredoxin oxidoreductase N-terminal" evidence="9">
    <location>
        <begin position="6"/>
        <end position="208"/>
    </location>
</feature>
<dbReference type="PANTHER" id="PTHR30038:SF7">
    <property type="entry name" value="TUNGSTEN-CONTAINING GLYCERALDEHYDE-3-PHOSPHATE:FERREDOXIN OXIDOREDUCTASE"/>
    <property type="match status" value="1"/>
</dbReference>
<protein>
    <submittedName>
        <fullName evidence="10">Aldehyde:ferredoxin oxidoreductase</fullName>
    </submittedName>
</protein>
<dbReference type="Gene3D" id="1.10.569.10">
    <property type="entry name" value="Aldehyde Ferredoxin Oxidoreductase Protein, subunit A, domain 2"/>
    <property type="match status" value="1"/>
</dbReference>
<evidence type="ECO:0000256" key="7">
    <source>
        <dbReference type="ARBA" id="ARBA00023014"/>
    </source>
</evidence>
<dbReference type="PANTHER" id="PTHR30038">
    <property type="entry name" value="ALDEHYDE FERREDOXIN OXIDOREDUCTASE"/>
    <property type="match status" value="1"/>
</dbReference>
<dbReference type="RefSeq" id="WP_010965318.1">
    <property type="nucleotide sequence ID" value="NC_003030.1"/>
</dbReference>
<dbReference type="GeneID" id="44998505"/>
<keyword evidence="4" id="KW-0479">Metal-binding</keyword>
<evidence type="ECO:0000313" key="10">
    <source>
        <dbReference type="EMBL" id="AAK79977.1"/>
    </source>
</evidence>
<dbReference type="AlphaFoldDB" id="Q97HJ3"/>
<evidence type="ECO:0000313" key="11">
    <source>
        <dbReference type="Proteomes" id="UP000000814"/>
    </source>
</evidence>
<comment type="cofactor">
    <cofactor evidence="1">
        <name>[4Fe-4S] cluster</name>
        <dbReference type="ChEBI" id="CHEBI:49883"/>
    </cofactor>
</comment>
<dbReference type="InterPro" id="IPR051919">
    <property type="entry name" value="W-dependent_AOR"/>
</dbReference>
<dbReference type="InterPro" id="IPR013983">
    <property type="entry name" value="Ald_Fedxn_OxRdtase_N"/>
</dbReference>
<dbReference type="GO" id="GO:0009055">
    <property type="term" value="F:electron transfer activity"/>
    <property type="evidence" value="ECO:0007669"/>
    <property type="project" value="InterPro"/>
</dbReference>
<dbReference type="eggNOG" id="COG2414">
    <property type="taxonomic scope" value="Bacteria"/>
</dbReference>
<dbReference type="GO" id="GO:0051539">
    <property type="term" value="F:4 iron, 4 sulfur cluster binding"/>
    <property type="evidence" value="ECO:0007669"/>
    <property type="project" value="UniProtKB-KW"/>
</dbReference>
<keyword evidence="6" id="KW-0408">Iron</keyword>
<evidence type="ECO:0000256" key="1">
    <source>
        <dbReference type="ARBA" id="ARBA00001966"/>
    </source>
</evidence>
<keyword evidence="11" id="KW-1185">Reference proteome</keyword>
<dbReference type="Pfam" id="PF01314">
    <property type="entry name" value="AFOR_C"/>
    <property type="match status" value="1"/>
</dbReference>
<organism evidence="10 11">
    <name type="scientific">Clostridium acetobutylicum (strain ATCC 824 / DSM 792 / JCM 1419 / IAM 19013 / LMG 5710 / NBRC 13948 / NRRL B-527 / VKM B-1787 / 2291 / W)</name>
    <dbReference type="NCBI Taxonomy" id="272562"/>
    <lineage>
        <taxon>Bacteria</taxon>
        <taxon>Bacillati</taxon>
        <taxon>Bacillota</taxon>
        <taxon>Clostridia</taxon>
        <taxon>Eubacteriales</taxon>
        <taxon>Clostridiaceae</taxon>
        <taxon>Clostridium</taxon>
    </lineage>
</organism>
<dbReference type="SUPFAM" id="SSF48310">
    <property type="entry name" value="Aldehyde ferredoxin oxidoreductase, C-terminal domains"/>
    <property type="match status" value="1"/>
</dbReference>
<dbReference type="STRING" id="272562.CA_C2018"/>
<dbReference type="SUPFAM" id="SSF56228">
    <property type="entry name" value="Aldehyde ferredoxin oxidoreductase, N-terminal domain"/>
    <property type="match status" value="1"/>
</dbReference>
<dbReference type="OrthoDB" id="9763894at2"/>
<comment type="similarity">
    <text evidence="2">Belongs to the AOR/FOR family.</text>
</comment>
<comment type="cofactor">
    <cofactor evidence="8">
        <name>tungstopterin</name>
        <dbReference type="ChEBI" id="CHEBI:30402"/>
    </cofactor>
</comment>
<evidence type="ECO:0000256" key="3">
    <source>
        <dbReference type="ARBA" id="ARBA00022485"/>
    </source>
</evidence>
<dbReference type="Gene3D" id="3.60.9.10">
    <property type="entry name" value="Aldehyde ferredoxin oxidoreductase, N-terminal domain"/>
    <property type="match status" value="1"/>
</dbReference>
<dbReference type="InterPro" id="IPR036021">
    <property type="entry name" value="Tungsten_al_ferr_oxy-like_C"/>
</dbReference>
<reference evidence="10 11" key="1">
    <citation type="journal article" date="2001" name="J. Bacteriol.">
        <title>Genome sequence and comparative analysis of the solvent-producing bacterium Clostridium acetobutylicum.</title>
        <authorList>
            <person name="Nolling J."/>
            <person name="Breton G."/>
            <person name="Omelchenko M.V."/>
            <person name="Makarova K.S."/>
            <person name="Zeng Q."/>
            <person name="Gibson R."/>
            <person name="Lee H.M."/>
            <person name="Dubois J."/>
            <person name="Qiu D."/>
            <person name="Hitti J."/>
            <person name="Wolf Y.I."/>
            <person name="Tatusov R.L."/>
            <person name="Sabathe F."/>
            <person name="Doucette-Stamm L."/>
            <person name="Soucaille P."/>
            <person name="Daly M.J."/>
            <person name="Bennett G.N."/>
            <person name="Koonin E.V."/>
            <person name="Smith D.R."/>
        </authorList>
    </citation>
    <scope>NUCLEOTIDE SEQUENCE [LARGE SCALE GENOMIC DNA]</scope>
    <source>
        <strain evidence="11">ATCC 824 / DSM 792 / JCM 1419 / LMG 5710 / VKM B-1787</strain>
    </source>
</reference>
<accession>Q97HJ3</accession>
<dbReference type="HOGENOM" id="CLU_020364_1_0_9"/>
<dbReference type="SMART" id="SM00790">
    <property type="entry name" value="AFOR_N"/>
    <property type="match status" value="1"/>
</dbReference>
<keyword evidence="7" id="KW-0411">Iron-sulfur</keyword>
<dbReference type="InterPro" id="IPR013984">
    <property type="entry name" value="Ald_Fedxn_OxRdtase_dom2"/>
</dbReference>
<dbReference type="InterPro" id="IPR036503">
    <property type="entry name" value="Ald_Fedxn_OxRdtase_N_sf"/>
</dbReference>
<dbReference type="InterPro" id="IPR001203">
    <property type="entry name" value="OxRdtase_Ald_Fedxn_C"/>
</dbReference>
<dbReference type="PATRIC" id="fig|272562.8.peg.2225"/>
<evidence type="ECO:0000256" key="5">
    <source>
        <dbReference type="ARBA" id="ARBA00023002"/>
    </source>
</evidence>
<dbReference type="Proteomes" id="UP000000814">
    <property type="component" value="Chromosome"/>
</dbReference>
<keyword evidence="5" id="KW-0560">Oxidoreductase</keyword>
<proteinExistence type="inferred from homology"/>
<evidence type="ECO:0000256" key="4">
    <source>
        <dbReference type="ARBA" id="ARBA00022723"/>
    </source>
</evidence>
<dbReference type="InterPro" id="IPR013985">
    <property type="entry name" value="Ald_Fedxn_OxRdtase_dom3"/>
</dbReference>
<dbReference type="GO" id="GO:0016625">
    <property type="term" value="F:oxidoreductase activity, acting on the aldehyde or oxo group of donors, iron-sulfur protein as acceptor"/>
    <property type="evidence" value="ECO:0007669"/>
    <property type="project" value="InterPro"/>
</dbReference>
<dbReference type="Gene3D" id="1.10.599.10">
    <property type="entry name" value="Aldehyde Ferredoxin Oxidoreductase Protein, subunit A, domain 3"/>
    <property type="match status" value="1"/>
</dbReference>
<evidence type="ECO:0000256" key="6">
    <source>
        <dbReference type="ARBA" id="ARBA00023004"/>
    </source>
</evidence>
<keyword evidence="3" id="KW-0004">4Fe-4S</keyword>
<gene>
    <name evidence="10" type="ordered locus">CA_C2018</name>
</gene>